<keyword evidence="11" id="KW-1185">Reference proteome</keyword>
<keyword evidence="6" id="KW-0413">Isomerase</keyword>
<dbReference type="GO" id="GO:0005737">
    <property type="term" value="C:cytoplasm"/>
    <property type="evidence" value="ECO:0007669"/>
    <property type="project" value="TreeGrafter"/>
</dbReference>
<dbReference type="GO" id="GO:0016853">
    <property type="term" value="F:isomerase activity"/>
    <property type="evidence" value="ECO:0007669"/>
    <property type="project" value="UniProtKB-KW"/>
</dbReference>
<reference evidence="10 11" key="1">
    <citation type="journal article" date="2020" name="Microorganisms">
        <title>Osmotic Adaptation and Compatible Solute Biosynthesis of Phototrophic Bacteria as Revealed from Genome Analyses.</title>
        <authorList>
            <person name="Imhoff J.F."/>
            <person name="Rahn T."/>
            <person name="Kunzel S."/>
            <person name="Keller A."/>
            <person name="Neulinger S.C."/>
        </authorList>
    </citation>
    <scope>NUCLEOTIDE SEQUENCE [LARGE SCALE GENOMIC DNA]</scope>
    <source>
        <strain evidence="10 11">DSM 21303</strain>
    </source>
</reference>
<gene>
    <name evidence="10" type="primary">folB</name>
    <name evidence="10" type="ORF">CKO25_09850</name>
</gene>
<dbReference type="EC" id="4.1.2.25" evidence="8"/>
<protein>
    <recommendedName>
        <fullName evidence="8">7,8-dihydroneopterin aldolase</fullName>
        <ecNumber evidence="8">4.1.2.25</ecNumber>
    </recommendedName>
</protein>
<dbReference type="GO" id="GO:0046656">
    <property type="term" value="P:folic acid biosynthetic process"/>
    <property type="evidence" value="ECO:0007669"/>
    <property type="project" value="UniProtKB-UniRule"/>
</dbReference>
<dbReference type="RefSeq" id="WP_200387752.1">
    <property type="nucleotide sequence ID" value="NZ_NRSD01000008.1"/>
</dbReference>
<dbReference type="PANTHER" id="PTHR42844:SF1">
    <property type="entry name" value="DIHYDRONEOPTERIN ALDOLASE 1-RELATED"/>
    <property type="match status" value="1"/>
</dbReference>
<dbReference type="Gene3D" id="3.30.1130.10">
    <property type="match status" value="1"/>
</dbReference>
<comment type="similarity">
    <text evidence="4 8">Belongs to the DHNA family.</text>
</comment>
<evidence type="ECO:0000259" key="9">
    <source>
        <dbReference type="SMART" id="SM00905"/>
    </source>
</evidence>
<accession>A0A9X0WI04</accession>
<dbReference type="NCBIfam" id="TIGR00526">
    <property type="entry name" value="folB_dom"/>
    <property type="match status" value="1"/>
</dbReference>
<dbReference type="SUPFAM" id="SSF55620">
    <property type="entry name" value="Tetrahydrobiopterin biosynthesis enzymes-like"/>
    <property type="match status" value="1"/>
</dbReference>
<dbReference type="Proteomes" id="UP001138802">
    <property type="component" value="Unassembled WGS sequence"/>
</dbReference>
<comment type="caution">
    <text evidence="10">The sequence shown here is derived from an EMBL/GenBank/DDBJ whole genome shotgun (WGS) entry which is preliminary data.</text>
</comment>
<evidence type="ECO:0000256" key="7">
    <source>
        <dbReference type="ARBA" id="ARBA00023239"/>
    </source>
</evidence>
<evidence type="ECO:0000256" key="4">
    <source>
        <dbReference type="ARBA" id="ARBA00005708"/>
    </source>
</evidence>
<dbReference type="InterPro" id="IPR006157">
    <property type="entry name" value="FolB_dom"/>
</dbReference>
<comment type="catalytic activity">
    <reaction evidence="1">
        <text>7,8-dihydroneopterin = 7,8-dihydromonapterin</text>
        <dbReference type="Rhea" id="RHEA:45328"/>
        <dbReference type="ChEBI" id="CHEBI:17001"/>
        <dbReference type="ChEBI" id="CHEBI:71175"/>
        <dbReference type="EC" id="5.1.99.8"/>
    </reaction>
</comment>
<dbReference type="AlphaFoldDB" id="A0A9X0WI04"/>
<comment type="pathway">
    <text evidence="3 8">Cofactor biosynthesis; tetrahydrofolate biosynthesis; 2-amino-4-hydroxy-6-hydroxymethyl-7,8-dihydropteridine diphosphate from 7,8-dihydroneopterin triphosphate: step 3/4.</text>
</comment>
<evidence type="ECO:0000256" key="5">
    <source>
        <dbReference type="ARBA" id="ARBA00022909"/>
    </source>
</evidence>
<evidence type="ECO:0000256" key="8">
    <source>
        <dbReference type="RuleBase" id="RU362079"/>
    </source>
</evidence>
<dbReference type="InterPro" id="IPR043133">
    <property type="entry name" value="GTP-CH-I_C/QueF"/>
</dbReference>
<keyword evidence="7 8" id="KW-0456">Lyase</keyword>
<sequence>MDIVYIRNLRLETIIGIHDWEKQIPRPVIFQLELASDVARAAATDQIADALDYEAITQRLRHVVSTHHFDLIESLAEHCAGILRDEFGVRWLRLSLSKPGAVGDAVDVGVVIERGG</sequence>
<evidence type="ECO:0000256" key="3">
    <source>
        <dbReference type="ARBA" id="ARBA00005013"/>
    </source>
</evidence>
<evidence type="ECO:0000313" key="11">
    <source>
        <dbReference type="Proteomes" id="UP001138802"/>
    </source>
</evidence>
<dbReference type="GO" id="GO:0004150">
    <property type="term" value="F:dihydroneopterin aldolase activity"/>
    <property type="evidence" value="ECO:0007669"/>
    <property type="project" value="UniProtKB-UniRule"/>
</dbReference>
<comment type="function">
    <text evidence="8">Catalyzes the conversion of 7,8-dihydroneopterin to 6-hydroxymethyl-7,8-dihydropterin.</text>
</comment>
<evidence type="ECO:0000313" key="10">
    <source>
        <dbReference type="EMBL" id="MBK1644948.1"/>
    </source>
</evidence>
<dbReference type="GO" id="GO:0046654">
    <property type="term" value="P:tetrahydrofolate biosynthetic process"/>
    <property type="evidence" value="ECO:0007669"/>
    <property type="project" value="UniProtKB-UniRule"/>
</dbReference>
<evidence type="ECO:0000256" key="2">
    <source>
        <dbReference type="ARBA" id="ARBA00001353"/>
    </source>
</evidence>
<evidence type="ECO:0000256" key="1">
    <source>
        <dbReference type="ARBA" id="ARBA00000693"/>
    </source>
</evidence>
<organism evidence="10 11">
    <name type="scientific">Thiocapsa imhoffii</name>
    <dbReference type="NCBI Taxonomy" id="382777"/>
    <lineage>
        <taxon>Bacteria</taxon>
        <taxon>Pseudomonadati</taxon>
        <taxon>Pseudomonadota</taxon>
        <taxon>Gammaproteobacteria</taxon>
        <taxon>Chromatiales</taxon>
        <taxon>Chromatiaceae</taxon>
        <taxon>Thiocapsa</taxon>
    </lineage>
</organism>
<name>A0A9X0WI04_9GAMM</name>
<dbReference type="FunFam" id="3.30.1130.10:FF:000002">
    <property type="entry name" value="7,8-dihydroneopterin aldolase"/>
    <property type="match status" value="1"/>
</dbReference>
<feature type="domain" description="Dihydroneopterin aldolase/epimerase" evidence="9">
    <location>
        <begin position="4"/>
        <end position="114"/>
    </location>
</feature>
<dbReference type="EMBL" id="NRSD01000008">
    <property type="protein sequence ID" value="MBK1644948.1"/>
    <property type="molecule type" value="Genomic_DNA"/>
</dbReference>
<dbReference type="InterPro" id="IPR006156">
    <property type="entry name" value="Dihydroneopterin_aldolase"/>
</dbReference>
<dbReference type="SMART" id="SM00905">
    <property type="entry name" value="FolB"/>
    <property type="match status" value="1"/>
</dbReference>
<dbReference type="Pfam" id="PF02152">
    <property type="entry name" value="FolB"/>
    <property type="match status" value="1"/>
</dbReference>
<evidence type="ECO:0000256" key="6">
    <source>
        <dbReference type="ARBA" id="ARBA00023235"/>
    </source>
</evidence>
<comment type="catalytic activity">
    <reaction evidence="2 8">
        <text>7,8-dihydroneopterin = 6-hydroxymethyl-7,8-dihydropterin + glycolaldehyde</text>
        <dbReference type="Rhea" id="RHEA:10540"/>
        <dbReference type="ChEBI" id="CHEBI:17001"/>
        <dbReference type="ChEBI" id="CHEBI:17071"/>
        <dbReference type="ChEBI" id="CHEBI:44841"/>
        <dbReference type="EC" id="4.1.2.25"/>
    </reaction>
</comment>
<dbReference type="NCBIfam" id="TIGR00525">
    <property type="entry name" value="folB"/>
    <property type="match status" value="1"/>
</dbReference>
<keyword evidence="5 8" id="KW-0289">Folate biosynthesis</keyword>
<proteinExistence type="inferred from homology"/>
<dbReference type="PANTHER" id="PTHR42844">
    <property type="entry name" value="DIHYDRONEOPTERIN ALDOLASE 1-RELATED"/>
    <property type="match status" value="1"/>
</dbReference>